<dbReference type="CTD" id="375033"/>
<dbReference type="InterPro" id="IPR052485">
    <property type="entry name" value="MEGF_diff_regulators"/>
</dbReference>
<dbReference type="Pfam" id="PF07546">
    <property type="entry name" value="EMI"/>
    <property type="match status" value="1"/>
</dbReference>
<reference evidence="5" key="7">
    <citation type="journal article" date="2005" name="Science">
        <title>The Transcriptional Landscape of the Mammalian Genome.</title>
        <authorList>
            <consortium name="The FANTOM Consortium"/>
            <consortium name="Riken Genome Exploration Research Group and Genome Science Group (Genome Network Project Core Group)"/>
        </authorList>
    </citation>
    <scope>NUCLEOTIDE SEQUENCE</scope>
    <source>
        <strain evidence="5">C57BL/6J</strain>
        <tissue evidence="5">Head</tissue>
    </source>
</reference>
<evidence type="ECO:0000256" key="3">
    <source>
        <dbReference type="SAM" id="SignalP"/>
    </source>
</evidence>
<feature type="domain" description="EMI" evidence="4">
    <location>
        <begin position="23"/>
        <end position="102"/>
    </location>
</feature>
<reference evidence="5" key="6">
    <citation type="journal article" date="2002" name="Nature">
        <title>Analysis of the mouse transcriptome based on functional annotation of 60,770 full-length cDNAs.</title>
        <authorList>
            <consortium name="The FANTOM Consortium and the RIKEN Genome Exploration Research Group Phase I and II Team"/>
        </authorList>
    </citation>
    <scope>NUCLEOTIDE SEQUENCE</scope>
    <source>
        <strain evidence="5">C57BL/6J</strain>
        <tissue evidence="5">Head</tissue>
    </source>
</reference>
<reference evidence="5" key="3">
    <citation type="journal article" date="2000" name="Genome Res.">
        <title>RIKEN integrated sequence analysis (RISA) system--384-format sequencing pipeline with 384 multicapillary sequencer.</title>
        <authorList>
            <person name="Shibata K."/>
            <person name="Itoh M."/>
            <person name="Aizawa K."/>
            <person name="Nagaoka S."/>
            <person name="Sasaki N."/>
            <person name="Carninci P."/>
            <person name="Konno H."/>
            <person name="Akiyama J."/>
            <person name="Nishi K."/>
            <person name="Kitsunai T."/>
            <person name="Tashiro H."/>
            <person name="Itoh M."/>
            <person name="Sumi N."/>
            <person name="Ishii Y."/>
            <person name="Nakamura S."/>
            <person name="Hazama M."/>
            <person name="Nishine T."/>
            <person name="Harada A."/>
            <person name="Yamamoto R."/>
            <person name="Matsumoto H."/>
            <person name="Sakaguchi S."/>
            <person name="Ikegami T."/>
            <person name="Kashiwagi K."/>
            <person name="Fujiwake S."/>
            <person name="Inoue K."/>
            <person name="Togawa Y."/>
            <person name="Izawa M."/>
            <person name="Ohara E."/>
            <person name="Watahiki M."/>
            <person name="Yoneda Y."/>
            <person name="Ishikawa T."/>
            <person name="Ozawa K."/>
            <person name="Tanaka T."/>
            <person name="Matsuura S."/>
            <person name="Kawai J."/>
            <person name="Okazaki Y."/>
            <person name="Muramatsu M."/>
            <person name="Inoue Y."/>
            <person name="Kira A."/>
            <person name="Hayashizaki Y."/>
        </authorList>
    </citation>
    <scope>NUCLEOTIDE SEQUENCE</scope>
    <source>
        <strain evidence="5">C57BL/6J</strain>
        <tissue evidence="5">Head</tissue>
    </source>
</reference>
<sequence length="189" mass="20817">MPLCPLLLLALGLRLTGTLNSNDPNVCTFWESFTTTTKESHLRPFSLLPAESCHRPWEDPHTCAQPTVVYRTVYRQVVKMDSRPRLQCCRGILREQRGLCLHSVPRSVYMVAVWLRISASVHQAGGVATAPPMCARGICGDHSVTSSATVATSSSCDPQEWDVLLPLWPAAPQLPSALPCRPLWSCLPV</sequence>
<dbReference type="PROSITE" id="PS51041">
    <property type="entry name" value="EMI"/>
    <property type="match status" value="1"/>
</dbReference>
<dbReference type="GeneID" id="73182"/>
<dbReference type="DNASU" id="73182"/>
<reference evidence="5" key="5">
    <citation type="journal article" date="2001" name="Nature">
        <title>Functional annotation of a full-length mouse cDNA collection.</title>
        <authorList>
            <consortium name="The RIKEN Genome Exploration Research Group Phase II Team and the FANTOM Consortium"/>
        </authorList>
    </citation>
    <scope>NUCLEOTIDE SEQUENCE</scope>
    <source>
        <strain evidence="5">C57BL/6J</strain>
        <tissue evidence="5">Head</tissue>
    </source>
</reference>
<proteinExistence type="evidence at transcript level"/>
<reference evidence="5" key="4">
    <citation type="submission" date="2000-07" db="EMBL/GenBank/DDBJ databases">
        <authorList>
            <person name="Adachi J."/>
            <person name="Aizawa K."/>
            <person name="Akahira S."/>
            <person name="Akimura T."/>
            <person name="Arai A."/>
            <person name="Aono H."/>
            <person name="Arakawa T."/>
            <person name="Bono H."/>
            <person name="Carninci P."/>
            <person name="Fukuda S."/>
            <person name="Fukunishi Y."/>
            <person name="Furuno M."/>
            <person name="Hanagaki T."/>
            <person name="Hara A."/>
            <person name="Hayatsu N."/>
            <person name="Hiramoto K."/>
            <person name="Hiraoka T."/>
            <person name="Hori F."/>
            <person name="Imotani K."/>
            <person name="Ishii Y."/>
            <person name="Itoh M."/>
            <person name="Izawa M."/>
            <person name="Kasukawa T."/>
            <person name="Kato H."/>
            <person name="Kawai J."/>
            <person name="Kojima Y."/>
            <person name="Konno H."/>
            <person name="Kouda M."/>
            <person name="Koya S."/>
            <person name="Kurihara C."/>
            <person name="Matsuyama T."/>
            <person name="Miyazaki A."/>
            <person name="Nishi K."/>
            <person name="Nomura K."/>
            <person name="Numazaki R."/>
            <person name="Ohno M."/>
            <person name="Okazaki Y."/>
            <person name="Okido T."/>
            <person name="Owa C."/>
            <person name="Saito H."/>
            <person name="Saito R."/>
            <person name="Sakai C."/>
            <person name="Sakai K."/>
            <person name="Sano H."/>
            <person name="Sasaki D."/>
            <person name="Shibata K."/>
            <person name="Shibata Y."/>
            <person name="Shinagawa A."/>
            <person name="Shiraki T."/>
            <person name="Sogabe Y."/>
            <person name="Suzuki H."/>
            <person name="Tagami M."/>
            <person name="Tagawa A."/>
            <person name="Takahashi F."/>
            <person name="Tanaka T."/>
            <person name="Tejima Y."/>
            <person name="Toya T."/>
            <person name="Yamamura T."/>
            <person name="Yasunishi A."/>
            <person name="Yoshida K."/>
            <person name="Yoshino M."/>
            <person name="Muramatsu M."/>
            <person name="Hayashizaki Y."/>
        </authorList>
    </citation>
    <scope>NUCLEOTIDE SEQUENCE</scope>
    <source>
        <strain evidence="5">C57BL/6J</strain>
        <tissue evidence="5">Head</tissue>
    </source>
</reference>
<evidence type="ECO:0000259" key="4">
    <source>
        <dbReference type="PROSITE" id="PS51041"/>
    </source>
</evidence>
<dbReference type="RefSeq" id="NP_001027586.1">
    <property type="nucleotide sequence ID" value="NM_001032414.1"/>
</dbReference>
<dbReference type="InterPro" id="IPR011489">
    <property type="entry name" value="EMI_domain"/>
</dbReference>
<dbReference type="AGR" id="MGI:1920432"/>
<protein>
    <recommendedName>
        <fullName evidence="4">EMI domain-containing protein</fullName>
    </recommendedName>
</protein>
<organism evidence="5">
    <name type="scientific">Mus musculus</name>
    <name type="common">Mouse</name>
    <dbReference type="NCBI Taxonomy" id="10090"/>
    <lineage>
        <taxon>Eukaryota</taxon>
        <taxon>Metazoa</taxon>
        <taxon>Chordata</taxon>
        <taxon>Craniata</taxon>
        <taxon>Vertebrata</taxon>
        <taxon>Euteleostomi</taxon>
        <taxon>Mammalia</taxon>
        <taxon>Eutheria</taxon>
        <taxon>Euarchontoglires</taxon>
        <taxon>Glires</taxon>
        <taxon>Rodentia</taxon>
        <taxon>Myomorpha</taxon>
        <taxon>Muroidea</taxon>
        <taxon>Muridae</taxon>
        <taxon>Murinae</taxon>
        <taxon>Mus</taxon>
        <taxon>Mus</taxon>
    </lineage>
</organism>
<reference evidence="5" key="8">
    <citation type="journal article" date="2005" name="Science">
        <title>Antisense Transcription in the Mammalian Transcriptome.</title>
        <authorList>
            <consortium name="RIKEN Genome Exploration Research Group and Genome Science Group (Genome Network Project Core Group) and the FANTOM Consortium"/>
        </authorList>
    </citation>
    <scope>NUCLEOTIDE SEQUENCE</scope>
    <source>
        <strain evidence="5">C57BL/6J</strain>
        <tissue evidence="5">Head</tissue>
    </source>
</reference>
<dbReference type="AlphaFoldDB" id="Q9CXP0"/>
<dbReference type="BioGRID-ORCS" id="73182">
    <property type="hits" value="0 hits in 77 CRISPR screens"/>
</dbReference>
<accession>Q9CXP0</accession>
<feature type="chain" id="PRO_5004325010" description="EMI domain-containing protein" evidence="3">
    <location>
        <begin position="19"/>
        <end position="189"/>
    </location>
</feature>
<dbReference type="EMBL" id="AK014179">
    <property type="protein sequence ID" value="BAB29194.1"/>
    <property type="molecule type" value="mRNA"/>
</dbReference>
<dbReference type="PANTHER" id="PTHR24052:SF12">
    <property type="entry name" value="PLATELET ENDOTHELIAL AGGREGATION RECEPTOR 1"/>
    <property type="match status" value="1"/>
</dbReference>
<keyword evidence="1 3" id="KW-0732">Signal</keyword>
<evidence type="ECO:0000313" key="5">
    <source>
        <dbReference type="EMBL" id="BAB29194.1"/>
    </source>
</evidence>
<feature type="signal peptide" evidence="3">
    <location>
        <begin position="1"/>
        <end position="18"/>
    </location>
</feature>
<name>Q9CXP0_MOUSE</name>
<dbReference type="MGI" id="MGI:1920432">
    <property type="gene designation" value="Pear1"/>
</dbReference>
<dbReference type="OrthoDB" id="10268124at2759"/>
<gene>
    <name evidence="6" type="primary">Pear1</name>
</gene>
<reference evidence="5" key="1">
    <citation type="journal article" date="1999" name="Methods Enzymol.">
        <title>High-efficiency full-length cDNA cloning.</title>
        <authorList>
            <person name="Carninci P."/>
            <person name="Hayashizaki Y."/>
        </authorList>
    </citation>
    <scope>NUCLEOTIDE SEQUENCE</scope>
    <source>
        <strain evidence="5">C57BL/6J</strain>
        <tissue evidence="5">Head</tissue>
    </source>
</reference>
<reference evidence="5" key="2">
    <citation type="journal article" date="2000" name="Genome Res.">
        <title>Normalization and subtraction of cap-trapper-selected cDNAs to prepare full-length cDNA libraries for rapid discovery of new genes.</title>
        <authorList>
            <person name="Carninci P."/>
            <person name="Shibata Y."/>
            <person name="Hayatsu N."/>
            <person name="Sugahara Y."/>
            <person name="Shibata K."/>
            <person name="Itoh M."/>
            <person name="Konno H."/>
            <person name="Okazaki Y."/>
            <person name="Muramatsu M."/>
            <person name="Hayashizaki Y."/>
        </authorList>
    </citation>
    <scope>NUCLEOTIDE SEQUENCE</scope>
    <source>
        <strain evidence="5">C57BL/6J</strain>
        <tissue evidence="5">Head</tissue>
    </source>
</reference>
<keyword evidence="2" id="KW-1015">Disulfide bond</keyword>
<evidence type="ECO:0000256" key="2">
    <source>
        <dbReference type="ARBA" id="ARBA00023157"/>
    </source>
</evidence>
<dbReference type="PANTHER" id="PTHR24052">
    <property type="entry name" value="DELTA-RELATED"/>
    <property type="match status" value="1"/>
</dbReference>
<evidence type="ECO:0000313" key="6">
    <source>
        <dbReference type="MGI" id="MGI:1920432"/>
    </source>
</evidence>
<evidence type="ECO:0000256" key="1">
    <source>
        <dbReference type="ARBA" id="ARBA00022729"/>
    </source>
</evidence>